<comment type="catalytic activity">
    <reaction evidence="8 9">
        <text>a ubiquinone + NADH + 5 H(+)(in) = a ubiquinol + NAD(+) + 4 H(+)(out)</text>
        <dbReference type="Rhea" id="RHEA:29091"/>
        <dbReference type="Rhea" id="RHEA-COMP:9565"/>
        <dbReference type="Rhea" id="RHEA-COMP:9566"/>
        <dbReference type="ChEBI" id="CHEBI:15378"/>
        <dbReference type="ChEBI" id="CHEBI:16389"/>
        <dbReference type="ChEBI" id="CHEBI:17976"/>
        <dbReference type="ChEBI" id="CHEBI:57540"/>
        <dbReference type="ChEBI" id="CHEBI:57945"/>
        <dbReference type="EC" id="7.1.1.2"/>
    </reaction>
</comment>
<keyword evidence="9 10" id="KW-0496">Mitochondrion</keyword>
<evidence type="ECO:0000256" key="1">
    <source>
        <dbReference type="ARBA" id="ARBA00004370"/>
    </source>
</evidence>
<dbReference type="PANTHER" id="PTHR11058:SF9">
    <property type="entry name" value="NADH-UBIQUINONE OXIDOREDUCTASE CHAIN 3"/>
    <property type="match status" value="1"/>
</dbReference>
<reference evidence="10" key="1">
    <citation type="submission" date="2021-06" db="EMBL/GenBank/DDBJ databases">
        <authorList>
            <consortium name="Expending Complete Mitogenomes of Ledrinae and Compositional heterogeneity effect on the phylogenetic inferences of paraphyletic family: Cicadellidae (Hemiptera: Cicadomorpha)"/>
            <person name="Huang W."/>
            <person name="Yu T."/>
            <person name="Zhang Y."/>
        </authorList>
    </citation>
    <scope>NUCLEOTIDE SEQUENCE</scope>
</reference>
<evidence type="ECO:0000256" key="3">
    <source>
        <dbReference type="ARBA" id="ARBA00021007"/>
    </source>
</evidence>
<dbReference type="AlphaFoldDB" id="A0AAU6PBY1"/>
<feature type="transmembrane region" description="Helical" evidence="9">
    <location>
        <begin position="86"/>
        <end position="105"/>
    </location>
</feature>
<feature type="transmembrane region" description="Helical" evidence="9">
    <location>
        <begin position="6"/>
        <end position="25"/>
    </location>
</feature>
<evidence type="ECO:0000256" key="9">
    <source>
        <dbReference type="RuleBase" id="RU003640"/>
    </source>
</evidence>
<evidence type="ECO:0000256" key="7">
    <source>
        <dbReference type="ARBA" id="ARBA00023136"/>
    </source>
</evidence>
<dbReference type="EMBL" id="MZ333275">
    <property type="protein sequence ID" value="WXH77250.1"/>
    <property type="molecule type" value="Genomic_DNA"/>
</dbReference>
<sequence>MYLVMYYFFLIMFLIFMMFLMSFFFNKKVYLDFQKSSPFECGFNSMTMKRIPFSIHFFLIAVIFLIFDIEVVILFPIVVVLSFSSIYFWFFTVSFFFFFLIFGLYHEWYNGILNWTV</sequence>
<organism evidence="10">
    <name type="scientific">Destinoides conspicuus</name>
    <dbReference type="NCBI Taxonomy" id="3137869"/>
    <lineage>
        <taxon>Eukaryota</taxon>
        <taxon>Metazoa</taxon>
        <taxon>Ecdysozoa</taxon>
        <taxon>Arthropoda</taxon>
        <taxon>Hexapoda</taxon>
        <taxon>Insecta</taxon>
        <taxon>Pterygota</taxon>
        <taxon>Neoptera</taxon>
        <taxon>Paraneoptera</taxon>
        <taxon>Hemiptera</taxon>
        <taxon>Auchenorrhyncha</taxon>
        <taxon>Membracoidea</taxon>
        <taxon>Cicadellidae</taxon>
        <taxon>Ledrinae</taxon>
        <taxon>Destinoides</taxon>
    </lineage>
</organism>
<protein>
    <recommendedName>
        <fullName evidence="3 9">NADH-ubiquinone oxidoreductase chain 3</fullName>
        <ecNumber evidence="9">7.1.1.2</ecNumber>
    </recommendedName>
</protein>
<evidence type="ECO:0000313" key="10">
    <source>
        <dbReference type="EMBL" id="WXH77250.1"/>
    </source>
</evidence>
<keyword evidence="9" id="KW-0520">NAD</keyword>
<keyword evidence="9" id="KW-0249">Electron transport</keyword>
<accession>A0AAU6PBY1</accession>
<evidence type="ECO:0000256" key="4">
    <source>
        <dbReference type="ARBA" id="ARBA00022448"/>
    </source>
</evidence>
<feature type="transmembrane region" description="Helical" evidence="9">
    <location>
        <begin position="55"/>
        <end position="80"/>
    </location>
</feature>
<comment type="function">
    <text evidence="9">Core subunit of the mitochondrial membrane respiratory chain NADH dehydrogenase (Complex I) which catalyzes electron transfer from NADH through the respiratory chain, using ubiquinone as an electron acceptor. Essential for the catalytic activity of complex I.</text>
</comment>
<dbReference type="InterPro" id="IPR000440">
    <property type="entry name" value="NADH_UbQ/plastoQ_OxRdtase_su3"/>
</dbReference>
<dbReference type="PANTHER" id="PTHR11058">
    <property type="entry name" value="NADH-UBIQUINONE OXIDOREDUCTASE CHAIN 3"/>
    <property type="match status" value="1"/>
</dbReference>
<dbReference type="GO" id="GO:0008137">
    <property type="term" value="F:NADH dehydrogenase (ubiquinone) activity"/>
    <property type="evidence" value="ECO:0007669"/>
    <property type="project" value="UniProtKB-UniRule"/>
</dbReference>
<keyword evidence="5 9" id="KW-0812">Transmembrane</keyword>
<reference evidence="10" key="2">
    <citation type="submission" date="2024-06" db="EMBL/GenBank/DDBJ databases">
        <title>Expending Complete Mitogenomes of Ledrinae and Compositional heterogeneity effect on the phylogenetic inferences of paraphyletic family: Cicadellidae (Hemiptera: Cicadomorpha).</title>
        <authorList>
            <person name="Huang W."/>
            <person name="Yu T."/>
            <person name="Zhang Y."/>
        </authorList>
    </citation>
    <scope>NUCLEOTIDE SEQUENCE</scope>
</reference>
<geneLocation type="mitochondrion" evidence="10"/>
<name>A0AAU6PBY1_9HEMI</name>
<evidence type="ECO:0000256" key="5">
    <source>
        <dbReference type="ARBA" id="ARBA00022692"/>
    </source>
</evidence>
<dbReference type="Gene3D" id="1.20.58.1610">
    <property type="entry name" value="NADH:ubiquinone/plastoquinone oxidoreductase, chain 3"/>
    <property type="match status" value="1"/>
</dbReference>
<evidence type="ECO:0000256" key="8">
    <source>
        <dbReference type="ARBA" id="ARBA00049551"/>
    </source>
</evidence>
<dbReference type="Pfam" id="PF00507">
    <property type="entry name" value="Oxidored_q4"/>
    <property type="match status" value="1"/>
</dbReference>
<proteinExistence type="inferred from homology"/>
<keyword evidence="7 9" id="KW-0472">Membrane</keyword>
<dbReference type="GO" id="GO:0031966">
    <property type="term" value="C:mitochondrial membrane"/>
    <property type="evidence" value="ECO:0007669"/>
    <property type="project" value="UniProtKB-SubCell"/>
</dbReference>
<keyword evidence="6 9" id="KW-1133">Transmembrane helix</keyword>
<evidence type="ECO:0000256" key="6">
    <source>
        <dbReference type="ARBA" id="ARBA00022989"/>
    </source>
</evidence>
<dbReference type="InterPro" id="IPR038430">
    <property type="entry name" value="NDAH_ubi_oxred_su3_sf"/>
</dbReference>
<keyword evidence="9" id="KW-1278">Translocase</keyword>
<keyword evidence="4 9" id="KW-0813">Transport</keyword>
<dbReference type="GO" id="GO:0030964">
    <property type="term" value="C:NADH dehydrogenase complex"/>
    <property type="evidence" value="ECO:0007669"/>
    <property type="project" value="TreeGrafter"/>
</dbReference>
<evidence type="ECO:0000256" key="2">
    <source>
        <dbReference type="ARBA" id="ARBA00008472"/>
    </source>
</evidence>
<comment type="similarity">
    <text evidence="2 9">Belongs to the complex I subunit 3 family.</text>
</comment>
<dbReference type="EC" id="7.1.1.2" evidence="9"/>
<keyword evidence="9" id="KW-0830">Ubiquinone</keyword>
<gene>
    <name evidence="10" type="primary">ND3</name>
</gene>
<comment type="subcellular location">
    <subcellularLocation>
        <location evidence="1">Membrane</location>
    </subcellularLocation>
    <subcellularLocation>
        <location evidence="9">Mitochondrion membrane</location>
        <topology evidence="9">Multi-pass membrane protein</topology>
    </subcellularLocation>
</comment>
<keyword evidence="9" id="KW-0679">Respiratory chain</keyword>